<proteinExistence type="inferred from homology"/>
<name>A0ABU9Z3I4_9RHOO</name>
<evidence type="ECO:0000256" key="1">
    <source>
        <dbReference type="ARBA" id="ARBA00008668"/>
    </source>
</evidence>
<organism evidence="4 5">
    <name type="scientific">Uliginosibacterium sediminicola</name>
    <dbReference type="NCBI Taxonomy" id="2024550"/>
    <lineage>
        <taxon>Bacteria</taxon>
        <taxon>Pseudomonadati</taxon>
        <taxon>Pseudomonadota</taxon>
        <taxon>Betaproteobacteria</taxon>
        <taxon>Rhodocyclales</taxon>
        <taxon>Zoogloeaceae</taxon>
        <taxon>Uliginosibacterium</taxon>
    </lineage>
</organism>
<keyword evidence="2" id="KW-0378">Hydrolase</keyword>
<dbReference type="RefSeq" id="WP_345921319.1">
    <property type="nucleotide sequence ID" value="NZ_JBDIVE010000015.1"/>
</dbReference>
<dbReference type="Proteomes" id="UP001410394">
    <property type="component" value="Unassembled WGS sequence"/>
</dbReference>
<gene>
    <name evidence="4" type="ORF">ABDB84_18800</name>
</gene>
<protein>
    <submittedName>
        <fullName evidence="4">GDSL-type esterase/lipase family protein</fullName>
    </submittedName>
</protein>
<evidence type="ECO:0000256" key="2">
    <source>
        <dbReference type="ARBA" id="ARBA00022801"/>
    </source>
</evidence>
<comment type="caution">
    <text evidence="4">The sequence shown here is derived from an EMBL/GenBank/DDBJ whole genome shotgun (WGS) entry which is preliminary data.</text>
</comment>
<dbReference type="PANTHER" id="PTHR43695">
    <property type="entry name" value="PUTATIVE (AFU_ORTHOLOGUE AFUA_2G17250)-RELATED"/>
    <property type="match status" value="1"/>
</dbReference>
<evidence type="ECO:0000313" key="4">
    <source>
        <dbReference type="EMBL" id="MEN3070540.1"/>
    </source>
</evidence>
<reference evidence="4 5" key="1">
    <citation type="journal article" date="2018" name="Int. J. Syst. Evol. Microbiol.">
        <title>Uliginosibacterium sediminicola sp. nov., isolated from freshwater sediment.</title>
        <authorList>
            <person name="Hwang W.M."/>
            <person name="Kim S.M."/>
            <person name="Kang K."/>
            <person name="Ahn T.Y."/>
        </authorList>
    </citation>
    <scope>NUCLEOTIDE SEQUENCE [LARGE SCALE GENOMIC DNA]</scope>
    <source>
        <strain evidence="4 5">M1-21</strain>
    </source>
</reference>
<evidence type="ECO:0000259" key="3">
    <source>
        <dbReference type="Pfam" id="PF13472"/>
    </source>
</evidence>
<accession>A0ABU9Z3I4</accession>
<comment type="similarity">
    <text evidence="1">Belongs to the 'GDSL' lipolytic enzyme family.</text>
</comment>
<dbReference type="PANTHER" id="PTHR43695:SF1">
    <property type="entry name" value="RHAMNOGALACTURONAN ACETYLESTERASE"/>
    <property type="match status" value="1"/>
</dbReference>
<dbReference type="InterPro" id="IPR013830">
    <property type="entry name" value="SGNH_hydro"/>
</dbReference>
<dbReference type="InterPro" id="IPR037459">
    <property type="entry name" value="RhgT-like"/>
</dbReference>
<dbReference type="InterPro" id="IPR036514">
    <property type="entry name" value="SGNH_hydro_sf"/>
</dbReference>
<dbReference type="Pfam" id="PF13472">
    <property type="entry name" value="Lipase_GDSL_2"/>
    <property type="match status" value="1"/>
</dbReference>
<dbReference type="Gene3D" id="3.40.50.1110">
    <property type="entry name" value="SGNH hydrolase"/>
    <property type="match status" value="1"/>
</dbReference>
<dbReference type="EMBL" id="JBDIVE010000015">
    <property type="protein sequence ID" value="MEN3070540.1"/>
    <property type="molecule type" value="Genomic_DNA"/>
</dbReference>
<evidence type="ECO:0000313" key="5">
    <source>
        <dbReference type="Proteomes" id="UP001410394"/>
    </source>
</evidence>
<keyword evidence="5" id="KW-1185">Reference proteome</keyword>
<feature type="domain" description="SGNH hydrolase-type esterase" evidence="3">
    <location>
        <begin position="245"/>
        <end position="456"/>
    </location>
</feature>
<sequence length="510" mass="54747">MSPGPSPLSGPRLSGVVSIGGPLAYARVSVADVNGQRRSTQADAEGVYTLDATGLVSPLLLWAVDQEPANCSDSARPWSRCMAALLGQVAAQGVTRANINALTDKIASDVAQGLKFKGPQGLIDVGRSAGVTAEAIRERTEALRPLVLQALKDAGVAAAEQFDPLSVPMQANHQGVDAVLDVLLHNRGYDNNSGVPGGTLLLDADYYYVGKVDAQSAVEPLNLARAQQAKAKMLDPAYTRILIAGDSTASTYELARLPRMGWGQVFEPLFKPEAKVKILNGAKSGRSSRNFLNQGYFAQMATFLRPGDYLVLHFGHNDQNCEANKKDRGAADVANLCSYPNDAQGRPQFPPGKPEMSFQNTLAHYIEVARSKGAIPILLTPTTRVWNKDRKEGLPVVPNHFTVASAERGIAFGGDYVQTIKDTARAYQVPLIDIEAATIAFANAHPQDWTDYWLAADPQQYPWYASQSAGTRAKPDTTHFQRKGAEAVAAMVAEGIRTTPELAALAAKLR</sequence>
<dbReference type="SUPFAM" id="SSF52266">
    <property type="entry name" value="SGNH hydrolase"/>
    <property type="match status" value="1"/>
</dbReference>